<dbReference type="RefSeq" id="WP_268057561.1">
    <property type="nucleotide sequence ID" value="NZ_JAPOHA010000003.1"/>
</dbReference>
<dbReference type="EMBL" id="JAPOHA010000003">
    <property type="protein sequence ID" value="MCY1713548.1"/>
    <property type="molecule type" value="Genomic_DNA"/>
</dbReference>
<accession>A0ABT4BUG2</accession>
<name>A0ABT4BUG2_9FIRM</name>
<evidence type="ECO:0000313" key="2">
    <source>
        <dbReference type="Proteomes" id="UP001082703"/>
    </source>
</evidence>
<gene>
    <name evidence="1" type="ORF">OUY18_04665</name>
</gene>
<dbReference type="Proteomes" id="UP001082703">
    <property type="component" value="Unassembled WGS sequence"/>
</dbReference>
<reference evidence="1 2" key="1">
    <citation type="submission" date="2022-11" db="EMBL/GenBank/DDBJ databases">
        <authorList>
            <person name="Caiyu Z."/>
        </authorList>
    </citation>
    <scope>NUCLEOTIDE SEQUENCE [LARGE SCALE GENOMIC DNA]</scope>
    <source>
        <strain evidence="1 2">YR-4</strain>
    </source>
</reference>
<comment type="caution">
    <text evidence="1">The sequence shown here is derived from an EMBL/GenBank/DDBJ whole genome shotgun (WGS) entry which is preliminary data.</text>
</comment>
<evidence type="ECO:0000313" key="1">
    <source>
        <dbReference type="EMBL" id="MCY1713548.1"/>
    </source>
</evidence>
<evidence type="ECO:0008006" key="3">
    <source>
        <dbReference type="Google" id="ProtNLM"/>
    </source>
</evidence>
<sequence>MPLYIYHKTEPGVWSVGYYADSGDWISESQCINAEEAALHAHWLNIDRKDSESEDIRNNI</sequence>
<keyword evidence="2" id="KW-1185">Reference proteome</keyword>
<protein>
    <recommendedName>
        <fullName evidence="3">DUF2188 domain-containing protein</fullName>
    </recommendedName>
</protein>
<proteinExistence type="predicted"/>
<organism evidence="1 2">
    <name type="scientific">Caproiciproducens galactitolivorans</name>
    <dbReference type="NCBI Taxonomy" id="642589"/>
    <lineage>
        <taxon>Bacteria</taxon>
        <taxon>Bacillati</taxon>
        <taxon>Bacillota</taxon>
        <taxon>Clostridia</taxon>
        <taxon>Eubacteriales</taxon>
        <taxon>Acutalibacteraceae</taxon>
        <taxon>Caproiciproducens</taxon>
    </lineage>
</organism>